<dbReference type="SUPFAM" id="SSF53756">
    <property type="entry name" value="UDP-Glycosyltransferase/glycogen phosphorylase"/>
    <property type="match status" value="1"/>
</dbReference>
<proteinExistence type="predicted"/>
<dbReference type="Gene3D" id="3.40.50.2000">
    <property type="entry name" value="Glycogen Phosphorylase B"/>
    <property type="match status" value="1"/>
</dbReference>
<dbReference type="CDD" id="cd03801">
    <property type="entry name" value="GT4_PimA-like"/>
    <property type="match status" value="1"/>
</dbReference>
<dbReference type="EC" id="2.4.1.11" evidence="3"/>
<dbReference type="OrthoDB" id="9790710at2"/>
<dbReference type="Proteomes" id="UP000319817">
    <property type="component" value="Chromosome"/>
</dbReference>
<reference evidence="3 4" key="1">
    <citation type="submission" date="2019-02" db="EMBL/GenBank/DDBJ databases">
        <title>Deep-cultivation of Planctomycetes and their phenomic and genomic characterization uncovers novel biology.</title>
        <authorList>
            <person name="Wiegand S."/>
            <person name="Jogler M."/>
            <person name="Boedeker C."/>
            <person name="Pinto D."/>
            <person name="Vollmers J."/>
            <person name="Rivas-Marin E."/>
            <person name="Kohn T."/>
            <person name="Peeters S.H."/>
            <person name="Heuer A."/>
            <person name="Rast P."/>
            <person name="Oberbeckmann S."/>
            <person name="Bunk B."/>
            <person name="Jeske O."/>
            <person name="Meyerdierks A."/>
            <person name="Storesund J.E."/>
            <person name="Kallscheuer N."/>
            <person name="Luecker S."/>
            <person name="Lage O.M."/>
            <person name="Pohl T."/>
            <person name="Merkel B.J."/>
            <person name="Hornburger P."/>
            <person name="Mueller R.-W."/>
            <person name="Bruemmer F."/>
            <person name="Labrenz M."/>
            <person name="Spormann A.M."/>
            <person name="Op den Camp H."/>
            <person name="Overmann J."/>
            <person name="Amann R."/>
            <person name="Jetten M.S.M."/>
            <person name="Mascher T."/>
            <person name="Medema M.H."/>
            <person name="Devos D.P."/>
            <person name="Kaster A.-K."/>
            <person name="Ovreas L."/>
            <person name="Rohde M."/>
            <person name="Galperin M.Y."/>
            <person name="Jogler C."/>
        </authorList>
    </citation>
    <scope>NUCLEOTIDE SEQUENCE [LARGE SCALE GENOMIC DNA]</scope>
    <source>
        <strain evidence="3 4">K23_9</strain>
    </source>
</reference>
<sequence length="392" mass="44646">MLMTRERNQPATASNRSFASNEIEVGVIDPHYNLERVSYGLSAPGFVYRKVRRIPIQKIERRGTFWAYTPLILDRTASLMHTWNMIPLNATRYVMSCEMELPRYLGRVHSWQTRFAQRSLASPACRAVLSLSEIACEQAREKYEELNFPSIREKIEVFRGAIKPSTSSEPRQPHHGPLRVLFVGRDAVRKGLIPTLDAIDGLRRDGIDIQLTVVSKLDVDDNYVFEQFAPDLGKLHQRLSSTPWIRHVTETHNNEVRQMMRDHDLLILPTFDESLGWVMIEAGAEACPSIATNVYAIPELIDDGITGSLLNLPLNQDSRWVGLFMQGNQKRLAIEAANNSLRIQIADALQQANNDRYELAARGNRARAKISALYNHDRASEQLTRIYEHAIC</sequence>
<evidence type="ECO:0000313" key="3">
    <source>
        <dbReference type="EMBL" id="QDT08784.1"/>
    </source>
</evidence>
<evidence type="ECO:0000256" key="1">
    <source>
        <dbReference type="ARBA" id="ARBA00022676"/>
    </source>
</evidence>
<dbReference type="PANTHER" id="PTHR12526:SF510">
    <property type="entry name" value="D-INOSITOL 3-PHOSPHATE GLYCOSYLTRANSFERASE"/>
    <property type="match status" value="1"/>
</dbReference>
<dbReference type="PANTHER" id="PTHR12526">
    <property type="entry name" value="GLYCOSYLTRANSFERASE"/>
    <property type="match status" value="1"/>
</dbReference>
<protein>
    <submittedName>
        <fullName evidence="3">Glycogen synthase</fullName>
        <ecNumber evidence="3">2.4.1.11</ecNumber>
    </submittedName>
</protein>
<dbReference type="EMBL" id="CP036526">
    <property type="protein sequence ID" value="QDT08784.1"/>
    <property type="molecule type" value="Genomic_DNA"/>
</dbReference>
<evidence type="ECO:0000313" key="4">
    <source>
        <dbReference type="Proteomes" id="UP000319817"/>
    </source>
</evidence>
<keyword evidence="2 3" id="KW-0808">Transferase</keyword>
<accession>A0A517NNU3</accession>
<keyword evidence="4" id="KW-1185">Reference proteome</keyword>
<evidence type="ECO:0000256" key="2">
    <source>
        <dbReference type="ARBA" id="ARBA00022679"/>
    </source>
</evidence>
<name>A0A517NNU3_9BACT</name>
<keyword evidence="1 3" id="KW-0328">Glycosyltransferase</keyword>
<organism evidence="3 4">
    <name type="scientific">Stieleria marina</name>
    <dbReference type="NCBI Taxonomy" id="1930275"/>
    <lineage>
        <taxon>Bacteria</taxon>
        <taxon>Pseudomonadati</taxon>
        <taxon>Planctomycetota</taxon>
        <taxon>Planctomycetia</taxon>
        <taxon>Pirellulales</taxon>
        <taxon>Pirellulaceae</taxon>
        <taxon>Stieleria</taxon>
    </lineage>
</organism>
<dbReference type="RefSeq" id="WP_145416267.1">
    <property type="nucleotide sequence ID" value="NZ_CP036526.1"/>
</dbReference>
<dbReference type="GO" id="GO:0004373">
    <property type="term" value="F:alpha-1,4-glucan glucosyltransferase (UDP-glucose donor) activity"/>
    <property type="evidence" value="ECO:0007669"/>
    <property type="project" value="UniProtKB-EC"/>
</dbReference>
<dbReference type="AlphaFoldDB" id="A0A517NNU3"/>
<dbReference type="Pfam" id="PF13692">
    <property type="entry name" value="Glyco_trans_1_4"/>
    <property type="match status" value="1"/>
</dbReference>
<gene>
    <name evidence="3" type="ORF">K239x_07260</name>
</gene>